<sequence>MSTENHSNLYFGVKKFIKQESNASFISGGIAGAVSRTVVSPFERAKILLQLQGPGSKHAYNGMFRTIFKMYADEGWKGLFRGNLLNCIRIFPYSAVQYSVFEKCKEVLRARDPGRKENYAYERLIAGSIGGIVSVAVTYPLDLVRARITIQTASLSKLDKGKLAQAPGIMQTIKDVYKNEGGFCGLYRGISATTLGVAPYVAINFALYEKFRDYMQQSSYDYSNPIWKLSAGAFSSFIGGVLIYPLDVLRKRYQVANMAGGELGFQYKSVSQALVSIFKNEGFFGAYKGLTANLYKIVPSMAVSWLCYDTLKEKIDKW</sequence>
<evidence type="ECO:0000256" key="4">
    <source>
        <dbReference type="ARBA" id="ARBA00022448"/>
    </source>
</evidence>
<dbReference type="SUPFAM" id="SSF103506">
    <property type="entry name" value="Mitochondrial carrier"/>
    <property type="match status" value="1"/>
</dbReference>
<gene>
    <name evidence="14" type="primary">LEU5</name>
    <name evidence="14" type="ORF">CAAN4_H01618</name>
</gene>
<dbReference type="Gene3D" id="1.50.40.10">
    <property type="entry name" value="Mitochondrial carrier domain"/>
    <property type="match status" value="1"/>
</dbReference>
<keyword evidence="15" id="KW-1185">Reference proteome</keyword>
<evidence type="ECO:0000256" key="11">
    <source>
        <dbReference type="PROSITE-ProRule" id="PRU00282"/>
    </source>
</evidence>
<evidence type="ECO:0000256" key="8">
    <source>
        <dbReference type="ARBA" id="ARBA00022989"/>
    </source>
</evidence>
<feature type="repeat" description="Solcar" evidence="11">
    <location>
        <begin position="19"/>
        <end position="107"/>
    </location>
</feature>
<dbReference type="PRINTS" id="PR00926">
    <property type="entry name" value="MITOCARRIER"/>
</dbReference>
<dbReference type="InterPro" id="IPR002067">
    <property type="entry name" value="MCP"/>
</dbReference>
<keyword evidence="4 12" id="KW-0813">Transport</keyword>
<keyword evidence="9" id="KW-0496">Mitochondrion</keyword>
<name>A0ABP0EL82_9ASCO</name>
<protein>
    <recommendedName>
        <fullName evidence="3">Mitochondrial thiamine pyrophosphate carrier 1</fullName>
    </recommendedName>
</protein>
<organism evidence="14 15">
    <name type="scientific">[Candida] anglica</name>
    <dbReference type="NCBI Taxonomy" id="148631"/>
    <lineage>
        <taxon>Eukaryota</taxon>
        <taxon>Fungi</taxon>
        <taxon>Dikarya</taxon>
        <taxon>Ascomycota</taxon>
        <taxon>Saccharomycotina</taxon>
        <taxon>Pichiomycetes</taxon>
        <taxon>Debaryomycetaceae</taxon>
        <taxon>Kurtzmaniella</taxon>
    </lineage>
</organism>
<dbReference type="PROSITE" id="PS50920">
    <property type="entry name" value="SOLCAR"/>
    <property type="match status" value="3"/>
</dbReference>
<evidence type="ECO:0000256" key="13">
    <source>
        <dbReference type="SAM" id="Phobius"/>
    </source>
</evidence>
<evidence type="ECO:0000256" key="6">
    <source>
        <dbReference type="ARBA" id="ARBA00022737"/>
    </source>
</evidence>
<reference evidence="14 15" key="1">
    <citation type="submission" date="2024-01" db="EMBL/GenBank/DDBJ databases">
        <authorList>
            <consortium name="Genoscope - CEA"/>
            <person name="William W."/>
        </authorList>
    </citation>
    <scope>NUCLEOTIDE SEQUENCE [LARGE SCALE GENOMIC DNA]</scope>
    <source>
        <strain evidence="14 15">29B2s-10</strain>
    </source>
</reference>
<evidence type="ECO:0000256" key="7">
    <source>
        <dbReference type="ARBA" id="ARBA00022792"/>
    </source>
</evidence>
<comment type="function">
    <text evidence="1">Mitochondrial transporter that mediates uptake of thiamine pyrophosphate (ThPP) into mitochondria.</text>
</comment>
<dbReference type="InterPro" id="IPR023395">
    <property type="entry name" value="MCP_dom_sf"/>
</dbReference>
<evidence type="ECO:0000256" key="9">
    <source>
        <dbReference type="ARBA" id="ARBA00023128"/>
    </source>
</evidence>
<evidence type="ECO:0000256" key="12">
    <source>
        <dbReference type="RuleBase" id="RU000488"/>
    </source>
</evidence>
<keyword evidence="7" id="KW-0999">Mitochondrion inner membrane</keyword>
<accession>A0ABP0EL82</accession>
<dbReference type="InterPro" id="IPR018108">
    <property type="entry name" value="MCP_transmembrane"/>
</dbReference>
<comment type="similarity">
    <text evidence="12">Belongs to the mitochondrial carrier (TC 2.A.29) family.</text>
</comment>
<evidence type="ECO:0000256" key="1">
    <source>
        <dbReference type="ARBA" id="ARBA00002238"/>
    </source>
</evidence>
<dbReference type="Proteomes" id="UP001497600">
    <property type="component" value="Chromosome H"/>
</dbReference>
<evidence type="ECO:0000256" key="3">
    <source>
        <dbReference type="ARBA" id="ARBA00021935"/>
    </source>
</evidence>
<feature type="transmembrane region" description="Helical" evidence="13">
    <location>
        <begin position="226"/>
        <end position="246"/>
    </location>
</feature>
<keyword evidence="5 11" id="KW-0812">Transmembrane</keyword>
<keyword evidence="6" id="KW-0677">Repeat</keyword>
<keyword evidence="10 11" id="KW-0472">Membrane</keyword>
<proteinExistence type="inferred from homology"/>
<dbReference type="EMBL" id="OZ004260">
    <property type="protein sequence ID" value="CAK7920371.1"/>
    <property type="molecule type" value="Genomic_DNA"/>
</dbReference>
<evidence type="ECO:0000313" key="14">
    <source>
        <dbReference type="EMBL" id="CAK7920371.1"/>
    </source>
</evidence>
<dbReference type="PANTHER" id="PTHR24089">
    <property type="entry name" value="SOLUTE CARRIER FAMILY 25"/>
    <property type="match status" value="1"/>
</dbReference>
<comment type="subcellular location">
    <subcellularLocation>
        <location evidence="2">Mitochondrion inner membrane</location>
        <topology evidence="2">Multi-pass membrane protein</topology>
    </subcellularLocation>
</comment>
<feature type="transmembrane region" description="Helical" evidence="13">
    <location>
        <begin position="186"/>
        <end position="206"/>
    </location>
</feature>
<evidence type="ECO:0000256" key="5">
    <source>
        <dbReference type="ARBA" id="ARBA00022692"/>
    </source>
</evidence>
<evidence type="ECO:0000256" key="2">
    <source>
        <dbReference type="ARBA" id="ARBA00004448"/>
    </source>
</evidence>
<dbReference type="Pfam" id="PF00153">
    <property type="entry name" value="Mito_carr"/>
    <property type="match status" value="3"/>
</dbReference>
<evidence type="ECO:0000313" key="15">
    <source>
        <dbReference type="Proteomes" id="UP001497600"/>
    </source>
</evidence>
<evidence type="ECO:0000256" key="10">
    <source>
        <dbReference type="ARBA" id="ARBA00023136"/>
    </source>
</evidence>
<keyword evidence="8 13" id="KW-1133">Transmembrane helix</keyword>
<feature type="repeat" description="Solcar" evidence="11">
    <location>
        <begin position="118"/>
        <end position="214"/>
    </location>
</feature>
<feature type="repeat" description="Solcar" evidence="11">
    <location>
        <begin position="223"/>
        <end position="314"/>
    </location>
</feature>